<sequence>MCLISRTTHLPCRPVYRLSILRISDICCSLTAIGNWNTSSPVRIPGKGFYDICRGSQRMKRLPRSTRKSRRIRTVHNPHRLAIRIKAQTFPNAVSKEFSIATGRELSTVSFHCLPSFALTLVDKGLREFLDCQALRKFQNPQFPAIPTGIRDWDLITGLGDRQHHNQLVSLGFQYTSTRQ</sequence>
<dbReference type="Proteomes" id="UP001175211">
    <property type="component" value="Unassembled WGS sequence"/>
</dbReference>
<protein>
    <submittedName>
        <fullName evidence="1">Uncharacterized protein</fullName>
    </submittedName>
</protein>
<keyword evidence="2" id="KW-1185">Reference proteome</keyword>
<dbReference type="GeneID" id="85356778"/>
<dbReference type="RefSeq" id="XP_060330513.1">
    <property type="nucleotide sequence ID" value="XM_060473230.1"/>
</dbReference>
<gene>
    <name evidence="1" type="ORF">EV420DRAFT_1544261</name>
</gene>
<organism evidence="1 2">
    <name type="scientific">Armillaria tabescens</name>
    <name type="common">Ringless honey mushroom</name>
    <name type="synonym">Agaricus tabescens</name>
    <dbReference type="NCBI Taxonomy" id="1929756"/>
    <lineage>
        <taxon>Eukaryota</taxon>
        <taxon>Fungi</taxon>
        <taxon>Dikarya</taxon>
        <taxon>Basidiomycota</taxon>
        <taxon>Agaricomycotina</taxon>
        <taxon>Agaricomycetes</taxon>
        <taxon>Agaricomycetidae</taxon>
        <taxon>Agaricales</taxon>
        <taxon>Marasmiineae</taxon>
        <taxon>Physalacriaceae</taxon>
        <taxon>Desarmillaria</taxon>
    </lineage>
</organism>
<reference evidence="1" key="1">
    <citation type="submission" date="2023-06" db="EMBL/GenBank/DDBJ databases">
        <authorList>
            <consortium name="Lawrence Berkeley National Laboratory"/>
            <person name="Ahrendt S."/>
            <person name="Sahu N."/>
            <person name="Indic B."/>
            <person name="Wong-Bajracharya J."/>
            <person name="Merenyi Z."/>
            <person name="Ke H.-M."/>
            <person name="Monk M."/>
            <person name="Kocsube S."/>
            <person name="Drula E."/>
            <person name="Lipzen A."/>
            <person name="Balint B."/>
            <person name="Henrissat B."/>
            <person name="Andreopoulos B."/>
            <person name="Martin F.M."/>
            <person name="Harder C.B."/>
            <person name="Rigling D."/>
            <person name="Ford K.L."/>
            <person name="Foster G.D."/>
            <person name="Pangilinan J."/>
            <person name="Papanicolaou A."/>
            <person name="Barry K."/>
            <person name="LaButti K."/>
            <person name="Viragh M."/>
            <person name="Koriabine M."/>
            <person name="Yan M."/>
            <person name="Riley R."/>
            <person name="Champramary S."/>
            <person name="Plett K.L."/>
            <person name="Tsai I.J."/>
            <person name="Slot J."/>
            <person name="Sipos G."/>
            <person name="Plett J."/>
            <person name="Nagy L.G."/>
            <person name="Grigoriev I.V."/>
        </authorList>
    </citation>
    <scope>NUCLEOTIDE SEQUENCE</scope>
    <source>
        <strain evidence="1">CCBAS 213</strain>
    </source>
</reference>
<name>A0AA39N5P6_ARMTA</name>
<dbReference type="EMBL" id="JAUEPS010000018">
    <property type="protein sequence ID" value="KAK0458225.1"/>
    <property type="molecule type" value="Genomic_DNA"/>
</dbReference>
<comment type="caution">
    <text evidence="1">The sequence shown here is derived from an EMBL/GenBank/DDBJ whole genome shotgun (WGS) entry which is preliminary data.</text>
</comment>
<accession>A0AA39N5P6</accession>
<evidence type="ECO:0000313" key="2">
    <source>
        <dbReference type="Proteomes" id="UP001175211"/>
    </source>
</evidence>
<dbReference type="AlphaFoldDB" id="A0AA39N5P6"/>
<proteinExistence type="predicted"/>
<evidence type="ECO:0000313" key="1">
    <source>
        <dbReference type="EMBL" id="KAK0458225.1"/>
    </source>
</evidence>